<dbReference type="AlphaFoldDB" id="A0AAD0RWA3"/>
<proteinExistence type="predicted"/>
<evidence type="ECO:0000313" key="1">
    <source>
        <dbReference type="EMBL" id="AXV63994.1"/>
    </source>
</evidence>
<dbReference type="GeneID" id="99504062"/>
<evidence type="ECO:0000313" key="2">
    <source>
        <dbReference type="Proteomes" id="UP000264605"/>
    </source>
</evidence>
<protein>
    <recommendedName>
        <fullName evidence="3">Lipoprotein</fullName>
    </recommendedName>
</protein>
<dbReference type="KEGG" id="pdj:D0907_01250"/>
<gene>
    <name evidence="1" type="ORF">D0907_01250</name>
</gene>
<dbReference type="PROSITE" id="PS51257">
    <property type="entry name" value="PROKAR_LIPOPROTEIN"/>
    <property type="match status" value="1"/>
</dbReference>
<reference evidence="1 2" key="1">
    <citation type="submission" date="2018-08" db="EMBL/GenBank/DDBJ databases">
        <title>Draft genome sequence of Pseudoalteromonas donghaensis HJ51.</title>
        <authorList>
            <person name="Oh J."/>
            <person name="Roh D."/>
        </authorList>
    </citation>
    <scope>NUCLEOTIDE SEQUENCE [LARGE SCALE GENOMIC DNA]</scope>
    <source>
        <strain evidence="1 2">HJ51</strain>
    </source>
</reference>
<name>A0AAD0RWA3_9GAMM</name>
<evidence type="ECO:0008006" key="3">
    <source>
        <dbReference type="Google" id="ProtNLM"/>
    </source>
</evidence>
<dbReference type="Proteomes" id="UP000264605">
    <property type="component" value="Chromosome"/>
</dbReference>
<sequence>MNRMYIWCLLLLLVGCQQPTVYVYTENLDAQQQAQLDLALSAQRLPYKYTQLSVPREFGGATLMLSEDKILTEQTEILAGIMQRLGYQPEIKYTTAANHFYNHGNIGFYLKAPSEEDEISLPNRVFTTHCDEDKFNGLKVTFTEKHAEFVLPGGTPVSLKWDYLYGYLVIYYKNYSQTYSHSTPYVSTPFGEKPTDTYRYTIRVNQPSWLNCSLQIVYMD</sequence>
<accession>A0AAD0RWA3</accession>
<dbReference type="RefSeq" id="WP_118843918.1">
    <property type="nucleotide sequence ID" value="NZ_CP032090.1"/>
</dbReference>
<organism evidence="1 2">
    <name type="scientific">Pseudoalteromonas lipolytica</name>
    <dbReference type="NCBI Taxonomy" id="570156"/>
    <lineage>
        <taxon>Bacteria</taxon>
        <taxon>Pseudomonadati</taxon>
        <taxon>Pseudomonadota</taxon>
        <taxon>Gammaproteobacteria</taxon>
        <taxon>Alteromonadales</taxon>
        <taxon>Pseudoalteromonadaceae</taxon>
        <taxon>Pseudoalteromonas</taxon>
    </lineage>
</organism>
<dbReference type="EMBL" id="CP032090">
    <property type="protein sequence ID" value="AXV63994.1"/>
    <property type="molecule type" value="Genomic_DNA"/>
</dbReference>